<proteinExistence type="predicted"/>
<sequence length="51" mass="5728">MGKFHEVKSGSLVISTKCHCPLKILKIFWIPSHLHKTPWPSQDPEQSSDGA</sequence>
<evidence type="ECO:0000313" key="1">
    <source>
        <dbReference type="EMBL" id="MBX36925.1"/>
    </source>
</evidence>
<dbReference type="AlphaFoldDB" id="A0A2P2N394"/>
<dbReference type="EMBL" id="GGEC01056441">
    <property type="protein sequence ID" value="MBX36925.1"/>
    <property type="molecule type" value="Transcribed_RNA"/>
</dbReference>
<reference evidence="1" key="1">
    <citation type="submission" date="2018-02" db="EMBL/GenBank/DDBJ databases">
        <title>Rhizophora mucronata_Transcriptome.</title>
        <authorList>
            <person name="Meera S.P."/>
            <person name="Sreeshan A."/>
            <person name="Augustine A."/>
        </authorList>
    </citation>
    <scope>NUCLEOTIDE SEQUENCE</scope>
    <source>
        <tissue evidence="1">Leaf</tissue>
    </source>
</reference>
<protein>
    <submittedName>
        <fullName evidence="1">Uncharacterized protein</fullName>
    </submittedName>
</protein>
<accession>A0A2P2N394</accession>
<organism evidence="1">
    <name type="scientific">Rhizophora mucronata</name>
    <name type="common">Asiatic mangrove</name>
    <dbReference type="NCBI Taxonomy" id="61149"/>
    <lineage>
        <taxon>Eukaryota</taxon>
        <taxon>Viridiplantae</taxon>
        <taxon>Streptophyta</taxon>
        <taxon>Embryophyta</taxon>
        <taxon>Tracheophyta</taxon>
        <taxon>Spermatophyta</taxon>
        <taxon>Magnoliopsida</taxon>
        <taxon>eudicotyledons</taxon>
        <taxon>Gunneridae</taxon>
        <taxon>Pentapetalae</taxon>
        <taxon>rosids</taxon>
        <taxon>fabids</taxon>
        <taxon>Malpighiales</taxon>
        <taxon>Rhizophoraceae</taxon>
        <taxon>Rhizophora</taxon>
    </lineage>
</organism>
<name>A0A2P2N394_RHIMU</name>